<comment type="caution">
    <text evidence="2">The sequence shown here is derived from an EMBL/GenBank/DDBJ whole genome shotgun (WGS) entry which is preliminary data.</text>
</comment>
<evidence type="ECO:0000313" key="2">
    <source>
        <dbReference type="EMBL" id="MCX8524039.1"/>
    </source>
</evidence>
<dbReference type="Proteomes" id="UP001073122">
    <property type="component" value="Unassembled WGS sequence"/>
</dbReference>
<sequence length="270" mass="31338">MKLKIIILVLIINSLTIFGQQYEPLDLAQKLFLTDFPDVKKYIKDEFEGHPNKNDLGSNVKLDFKTLSQNDKTAVVNITVIDSLGKGFDTYLHFEKDKTWMITAYRALAQTGILQQMVHEFEKMSEKDKQDLFKIDELGIKNQIDLDNTIGNTKLTLESDDNIIKYFNDNKTRFEDLKEKIEKFSKENPKLSNKEISKHFEKELKSLLIGNYGNFYFPCDSCFTLTIGGMIDNTVGYFYNTEKSKIPEMNPSRVIMIREIGNGWYIFKTT</sequence>
<keyword evidence="3" id="KW-1185">Reference proteome</keyword>
<gene>
    <name evidence="2" type="ORF">OF897_08890</name>
</gene>
<organism evidence="2 3">
    <name type="scientific">Chryseobacterium formosus</name>
    <dbReference type="NCBI Taxonomy" id="1537363"/>
    <lineage>
        <taxon>Bacteria</taxon>
        <taxon>Pseudomonadati</taxon>
        <taxon>Bacteroidota</taxon>
        <taxon>Flavobacteriia</taxon>
        <taxon>Flavobacteriales</taxon>
        <taxon>Weeksellaceae</taxon>
        <taxon>Chryseobacterium group</taxon>
        <taxon>Chryseobacterium</taxon>
    </lineage>
</organism>
<feature type="coiled-coil region" evidence="1">
    <location>
        <begin position="167"/>
        <end position="194"/>
    </location>
</feature>
<dbReference type="RefSeq" id="WP_267265345.1">
    <property type="nucleotide sequence ID" value="NZ_JAOVZW010000010.1"/>
</dbReference>
<protein>
    <submittedName>
        <fullName evidence="2">Uncharacterized protein</fullName>
    </submittedName>
</protein>
<dbReference type="EMBL" id="JAOVZW010000010">
    <property type="protein sequence ID" value="MCX8524039.1"/>
    <property type="molecule type" value="Genomic_DNA"/>
</dbReference>
<keyword evidence="1" id="KW-0175">Coiled coil</keyword>
<evidence type="ECO:0000313" key="3">
    <source>
        <dbReference type="Proteomes" id="UP001073122"/>
    </source>
</evidence>
<reference evidence="2" key="1">
    <citation type="submission" date="2022-10" db="EMBL/GenBank/DDBJ databases">
        <title>Chryseobacterium sp. nov., a novel bacterial species.</title>
        <authorList>
            <person name="Cao Y."/>
        </authorList>
    </citation>
    <scope>NUCLEOTIDE SEQUENCE</scope>
    <source>
        <strain evidence="2">CCTCC AB2015118</strain>
    </source>
</reference>
<evidence type="ECO:0000256" key="1">
    <source>
        <dbReference type="SAM" id="Coils"/>
    </source>
</evidence>
<proteinExistence type="predicted"/>
<accession>A0ABT3XPH8</accession>
<name>A0ABT3XPH8_9FLAO</name>